<evidence type="ECO:0000256" key="2">
    <source>
        <dbReference type="SAM" id="Phobius"/>
    </source>
</evidence>
<reference evidence="4" key="1">
    <citation type="journal article" date="2020" name="Stud. Mycol.">
        <title>101 Dothideomycetes genomes: a test case for predicting lifestyles and emergence of pathogens.</title>
        <authorList>
            <person name="Haridas S."/>
            <person name="Albert R."/>
            <person name="Binder M."/>
            <person name="Bloem J."/>
            <person name="Labutti K."/>
            <person name="Salamov A."/>
            <person name="Andreopoulos B."/>
            <person name="Baker S."/>
            <person name="Barry K."/>
            <person name="Bills G."/>
            <person name="Bluhm B."/>
            <person name="Cannon C."/>
            <person name="Castanera R."/>
            <person name="Culley D."/>
            <person name="Daum C."/>
            <person name="Ezra D."/>
            <person name="Gonzalez J."/>
            <person name="Henrissat B."/>
            <person name="Kuo A."/>
            <person name="Liang C."/>
            <person name="Lipzen A."/>
            <person name="Lutzoni F."/>
            <person name="Magnuson J."/>
            <person name="Mondo S."/>
            <person name="Nolan M."/>
            <person name="Ohm R."/>
            <person name="Pangilinan J."/>
            <person name="Park H.-J."/>
            <person name="Ramirez L."/>
            <person name="Alfaro M."/>
            <person name="Sun H."/>
            <person name="Tritt A."/>
            <person name="Yoshinaga Y."/>
            <person name="Zwiers L.-H."/>
            <person name="Turgeon B."/>
            <person name="Goodwin S."/>
            <person name="Spatafora J."/>
            <person name="Crous P."/>
            <person name="Grigoriev I."/>
        </authorList>
    </citation>
    <scope>NUCLEOTIDE SEQUENCE</scope>
    <source>
        <strain evidence="4">CBS 130266</strain>
    </source>
</reference>
<protein>
    <recommendedName>
        <fullName evidence="3">Linalool dehydratase/isomerase domain-containing protein</fullName>
    </recommendedName>
</protein>
<dbReference type="AlphaFoldDB" id="A0A9P4P299"/>
<keyword evidence="2" id="KW-0812">Transmembrane</keyword>
<evidence type="ECO:0000256" key="1">
    <source>
        <dbReference type="SAM" id="MobiDB-lite"/>
    </source>
</evidence>
<feature type="region of interest" description="Disordered" evidence="1">
    <location>
        <begin position="1"/>
        <end position="24"/>
    </location>
</feature>
<dbReference type="OrthoDB" id="9979195at2759"/>
<feature type="transmembrane region" description="Helical" evidence="2">
    <location>
        <begin position="88"/>
        <end position="112"/>
    </location>
</feature>
<evidence type="ECO:0000259" key="3">
    <source>
        <dbReference type="Pfam" id="PF18566"/>
    </source>
</evidence>
<keyword evidence="2" id="KW-0472">Membrane</keyword>
<feature type="domain" description="Linalool dehydratase/isomerase" evidence="3">
    <location>
        <begin position="250"/>
        <end position="552"/>
    </location>
</feature>
<organism evidence="4 5">
    <name type="scientific">Tothia fuscella</name>
    <dbReference type="NCBI Taxonomy" id="1048955"/>
    <lineage>
        <taxon>Eukaryota</taxon>
        <taxon>Fungi</taxon>
        <taxon>Dikarya</taxon>
        <taxon>Ascomycota</taxon>
        <taxon>Pezizomycotina</taxon>
        <taxon>Dothideomycetes</taxon>
        <taxon>Pleosporomycetidae</taxon>
        <taxon>Venturiales</taxon>
        <taxon>Cylindrosympodiaceae</taxon>
        <taxon>Tothia</taxon>
    </lineage>
</organism>
<sequence>MATMTITDLEQPGHTNGAAKNENKGKLSETSLVGEFKWTDVLVPSVAGTGEVVWYYQKRTLAQYACLAFTGLYAFYKSDNPRIRAAGLGLLFPGAGLVAASTVTSLVGFLFSTALIPLVLFAWFGCGGLTFPIVLWTGTDLLAALFAKDSVLEVAGPLWTAICVSGVAYLSWKTREANRTGREKREFRNAYLIDAVQQNQLNAVEAEPGSREVDEVTLRFLQWTLELGLSAKDDYSYHDVIDQFQTSAIRYQLYEAVSDLGLYQSIFAPNFHGYLSQAQRNIIEKSLQKKVIGFWKWESILGKFKLQDWDPIKKDNIMVSGYVLQAIGIYQTNTHDDRYTKKDSLEFEITDRVKYKYDLPTIAEAVFRNMDENPYCLYPCEPNWIYTLCNLVGISGIVATDRLLGNTYGEQLKKRFESALEKEFSYTDGSILPICSELTGFTIPGLAGALSDGINSILCAAYLPHIAHRNWAFTKKENIRYNEKGRLECINLTGADKLDPGNYKPGEGSIRSIFAAAAAEFGDEKLRIDLLKQLDEEYHPVFTTRTGALKNKGLSTVEQGTALRARLGRFQDWCKMIQKGPPKQVFQGPVLDSVPFPEVLVAKAYSKDGESVDLVLYNGKHAGTFPLQFTRVKARSSYRLGSQKGKVDEEGVLRFNVAIDGRTALKLELEK</sequence>
<dbReference type="Pfam" id="PF18566">
    <property type="entry name" value="Ldi"/>
    <property type="match status" value="1"/>
</dbReference>
<evidence type="ECO:0000313" key="5">
    <source>
        <dbReference type="Proteomes" id="UP000800235"/>
    </source>
</evidence>
<dbReference type="InterPro" id="IPR041411">
    <property type="entry name" value="Ldi"/>
</dbReference>
<keyword evidence="2" id="KW-1133">Transmembrane helix</keyword>
<dbReference type="EMBL" id="MU007012">
    <property type="protein sequence ID" value="KAF2435927.1"/>
    <property type="molecule type" value="Genomic_DNA"/>
</dbReference>
<feature type="transmembrane region" description="Helical" evidence="2">
    <location>
        <begin position="118"/>
        <end position="139"/>
    </location>
</feature>
<comment type="caution">
    <text evidence="4">The sequence shown here is derived from an EMBL/GenBank/DDBJ whole genome shotgun (WGS) entry which is preliminary data.</text>
</comment>
<gene>
    <name evidence="4" type="ORF">EJ08DRAFT_692499</name>
</gene>
<feature type="transmembrane region" description="Helical" evidence="2">
    <location>
        <begin position="151"/>
        <end position="172"/>
    </location>
</feature>
<keyword evidence="5" id="KW-1185">Reference proteome</keyword>
<proteinExistence type="predicted"/>
<name>A0A9P4P299_9PEZI</name>
<dbReference type="Proteomes" id="UP000800235">
    <property type="component" value="Unassembled WGS sequence"/>
</dbReference>
<accession>A0A9P4P299</accession>
<evidence type="ECO:0000313" key="4">
    <source>
        <dbReference type="EMBL" id="KAF2435927.1"/>
    </source>
</evidence>